<feature type="transmembrane region" description="Helical" evidence="1">
    <location>
        <begin position="25"/>
        <end position="49"/>
    </location>
</feature>
<evidence type="ECO:0000313" key="2">
    <source>
        <dbReference type="EMBL" id="MCI66383.1"/>
    </source>
</evidence>
<keyword evidence="1" id="KW-0812">Transmembrane</keyword>
<evidence type="ECO:0000256" key="1">
    <source>
        <dbReference type="SAM" id="Phobius"/>
    </source>
</evidence>
<accession>A0A392TYW6</accession>
<proteinExistence type="predicted"/>
<sequence length="74" mass="8164">MLGTRDESKVGYFKVKKGPRKRNKVGVIIGIVVGVLFGGVVLGVGFCVMRWKKKKGNLKEEDGNWASPGPYRNL</sequence>
<keyword evidence="1" id="KW-0472">Membrane</keyword>
<dbReference type="EMBL" id="LXQA010694479">
    <property type="protein sequence ID" value="MCI66383.1"/>
    <property type="molecule type" value="Genomic_DNA"/>
</dbReference>
<comment type="caution">
    <text evidence="2">The sequence shown here is derived from an EMBL/GenBank/DDBJ whole genome shotgun (WGS) entry which is preliminary data.</text>
</comment>
<feature type="non-terminal residue" evidence="2">
    <location>
        <position position="74"/>
    </location>
</feature>
<dbReference type="AlphaFoldDB" id="A0A392TYW6"/>
<dbReference type="Proteomes" id="UP000265520">
    <property type="component" value="Unassembled WGS sequence"/>
</dbReference>
<evidence type="ECO:0000313" key="3">
    <source>
        <dbReference type="Proteomes" id="UP000265520"/>
    </source>
</evidence>
<protein>
    <submittedName>
        <fullName evidence="2">PAN domain-containing protein</fullName>
    </submittedName>
</protein>
<keyword evidence="3" id="KW-1185">Reference proteome</keyword>
<organism evidence="2 3">
    <name type="scientific">Trifolium medium</name>
    <dbReference type="NCBI Taxonomy" id="97028"/>
    <lineage>
        <taxon>Eukaryota</taxon>
        <taxon>Viridiplantae</taxon>
        <taxon>Streptophyta</taxon>
        <taxon>Embryophyta</taxon>
        <taxon>Tracheophyta</taxon>
        <taxon>Spermatophyta</taxon>
        <taxon>Magnoliopsida</taxon>
        <taxon>eudicotyledons</taxon>
        <taxon>Gunneridae</taxon>
        <taxon>Pentapetalae</taxon>
        <taxon>rosids</taxon>
        <taxon>fabids</taxon>
        <taxon>Fabales</taxon>
        <taxon>Fabaceae</taxon>
        <taxon>Papilionoideae</taxon>
        <taxon>50 kb inversion clade</taxon>
        <taxon>NPAAA clade</taxon>
        <taxon>Hologalegina</taxon>
        <taxon>IRL clade</taxon>
        <taxon>Trifolieae</taxon>
        <taxon>Trifolium</taxon>
    </lineage>
</organism>
<reference evidence="2 3" key="1">
    <citation type="journal article" date="2018" name="Front. Plant Sci.">
        <title>Red Clover (Trifolium pratense) and Zigzag Clover (T. medium) - A Picture of Genomic Similarities and Differences.</title>
        <authorList>
            <person name="Dluhosova J."/>
            <person name="Istvanek J."/>
            <person name="Nedelnik J."/>
            <person name="Repkova J."/>
        </authorList>
    </citation>
    <scope>NUCLEOTIDE SEQUENCE [LARGE SCALE GENOMIC DNA]</scope>
    <source>
        <strain evidence="3">cv. 10/8</strain>
        <tissue evidence="2">Leaf</tissue>
    </source>
</reference>
<name>A0A392TYW6_9FABA</name>
<keyword evidence="1" id="KW-1133">Transmembrane helix</keyword>